<sequence length="155" mass="18086">MEKLQKAFQEFKDGEVLRQAEVVWARIEAFKASTKGGTWALTSASEIMCEAVLRVGDFVKTRVPSFRTRLCISVLQRILSNWAFEDVVVMAEIPIFIRMLGWPFSRWPYVFLRITMIASLGGSQLIDIYPNIWLWLPVKIDKESNIFERHLHFDF</sequence>
<name>A0A9Q0KVS3_9MAGN</name>
<evidence type="ECO:0000313" key="1">
    <source>
        <dbReference type="EMBL" id="KAJ4977166.1"/>
    </source>
</evidence>
<comment type="caution">
    <text evidence="1">The sequence shown here is derived from an EMBL/GenBank/DDBJ whole genome shotgun (WGS) entry which is preliminary data.</text>
</comment>
<accession>A0A9Q0KVS3</accession>
<keyword evidence="2" id="KW-1185">Reference proteome</keyword>
<evidence type="ECO:0000313" key="2">
    <source>
        <dbReference type="Proteomes" id="UP001141806"/>
    </source>
</evidence>
<dbReference type="Proteomes" id="UP001141806">
    <property type="component" value="Unassembled WGS sequence"/>
</dbReference>
<gene>
    <name evidence="1" type="ORF">NE237_002272</name>
</gene>
<organism evidence="1 2">
    <name type="scientific">Protea cynaroides</name>
    <dbReference type="NCBI Taxonomy" id="273540"/>
    <lineage>
        <taxon>Eukaryota</taxon>
        <taxon>Viridiplantae</taxon>
        <taxon>Streptophyta</taxon>
        <taxon>Embryophyta</taxon>
        <taxon>Tracheophyta</taxon>
        <taxon>Spermatophyta</taxon>
        <taxon>Magnoliopsida</taxon>
        <taxon>Proteales</taxon>
        <taxon>Proteaceae</taxon>
        <taxon>Protea</taxon>
    </lineage>
</organism>
<protein>
    <submittedName>
        <fullName evidence="1">Uncharacterized protein</fullName>
    </submittedName>
</protein>
<dbReference type="AlphaFoldDB" id="A0A9Q0KVS3"/>
<proteinExistence type="predicted"/>
<reference evidence="1" key="1">
    <citation type="journal article" date="2023" name="Plant J.">
        <title>The genome of the king protea, Protea cynaroides.</title>
        <authorList>
            <person name="Chang J."/>
            <person name="Duong T.A."/>
            <person name="Schoeman C."/>
            <person name="Ma X."/>
            <person name="Roodt D."/>
            <person name="Barker N."/>
            <person name="Li Z."/>
            <person name="Van de Peer Y."/>
            <person name="Mizrachi E."/>
        </authorList>
    </citation>
    <scope>NUCLEOTIDE SEQUENCE</scope>
    <source>
        <tissue evidence="1">Young leaves</tissue>
    </source>
</reference>
<dbReference type="EMBL" id="JAMYWD010000003">
    <property type="protein sequence ID" value="KAJ4977166.1"/>
    <property type="molecule type" value="Genomic_DNA"/>
</dbReference>